<sequence length="257" mass="30048">MKKLLRNQMKKIYFTCFQKKRKMSNGIELTYLHYKKVKSNQLVVVFSAMTNGDNKYAYNYIRTLKEMPCNRLFILDNFGLEKRGVFYLGENGSMDVRDAVEELIQQIVKQDNIRKTIFSGSSKGAFAALYIGIRMSVQHIIIGSPIVQIKLYLEGIANENALFKTISQSQNNSNLYDELLLDTISEFDYAGKIYLQYSSKEETYQPHTQSLIKQLKQYNYEMELNEQAYLKHEDTRLFFPVFLHEKLGICIKTDKKN</sequence>
<organism evidence="1 2">
    <name type="scientific">Listeria weihenstephanensis</name>
    <dbReference type="NCBI Taxonomy" id="1006155"/>
    <lineage>
        <taxon>Bacteria</taxon>
        <taxon>Bacillati</taxon>
        <taxon>Bacillota</taxon>
        <taxon>Bacilli</taxon>
        <taxon>Bacillales</taxon>
        <taxon>Listeriaceae</taxon>
        <taxon>Listeria</taxon>
    </lineage>
</organism>
<dbReference type="SUPFAM" id="SSF53474">
    <property type="entry name" value="alpha/beta-Hydrolases"/>
    <property type="match status" value="1"/>
</dbReference>
<dbReference type="Proteomes" id="UP000564536">
    <property type="component" value="Unassembled WGS sequence"/>
</dbReference>
<dbReference type="EMBL" id="JAARRL010000008">
    <property type="protein sequence ID" value="MBC1500229.1"/>
    <property type="molecule type" value="Genomic_DNA"/>
</dbReference>
<dbReference type="RefSeq" id="WP_185425385.1">
    <property type="nucleotide sequence ID" value="NZ_JAARRL010000008.1"/>
</dbReference>
<proteinExistence type="predicted"/>
<protein>
    <recommendedName>
        <fullName evidence="3">Two component regulator three Y domain-containing protein</fullName>
    </recommendedName>
</protein>
<evidence type="ECO:0000313" key="1">
    <source>
        <dbReference type="EMBL" id="MBC1500229.1"/>
    </source>
</evidence>
<reference evidence="1 2" key="1">
    <citation type="submission" date="2020-03" db="EMBL/GenBank/DDBJ databases">
        <title>Soil Listeria distribution.</title>
        <authorList>
            <person name="Liao J."/>
            <person name="Wiedmann M."/>
        </authorList>
    </citation>
    <scope>NUCLEOTIDE SEQUENCE [LARGE SCALE GENOMIC DNA]</scope>
    <source>
        <strain evidence="1 2">FSL L7-1523</strain>
    </source>
</reference>
<dbReference type="Gene3D" id="3.40.50.1820">
    <property type="entry name" value="alpha/beta hydrolase"/>
    <property type="match status" value="1"/>
</dbReference>
<dbReference type="InterPro" id="IPR029058">
    <property type="entry name" value="AB_hydrolase_fold"/>
</dbReference>
<comment type="caution">
    <text evidence="1">The sequence shown here is derived from an EMBL/GenBank/DDBJ whole genome shotgun (WGS) entry which is preliminary data.</text>
</comment>
<dbReference type="AlphaFoldDB" id="A0A841Z5U0"/>
<gene>
    <name evidence="1" type="ORF">HB943_06405</name>
</gene>
<name>A0A841Z5U0_9LIST</name>
<evidence type="ECO:0008006" key="3">
    <source>
        <dbReference type="Google" id="ProtNLM"/>
    </source>
</evidence>
<accession>A0A841Z5U0</accession>
<evidence type="ECO:0000313" key="2">
    <source>
        <dbReference type="Proteomes" id="UP000564536"/>
    </source>
</evidence>